<protein>
    <submittedName>
        <fullName evidence="3">Ureidoglycolate dehydrogenase</fullName>
        <ecNumber evidence="3">1.1.1.154</ecNumber>
    </submittedName>
</protein>
<reference evidence="4" key="1">
    <citation type="journal article" date="2019" name="Int. J. Syst. Evol. Microbiol.">
        <title>The Global Catalogue of Microorganisms (GCM) 10K type strain sequencing project: providing services to taxonomists for standard genome sequencing and annotation.</title>
        <authorList>
            <consortium name="The Broad Institute Genomics Platform"/>
            <consortium name="The Broad Institute Genome Sequencing Center for Infectious Disease"/>
            <person name="Wu L."/>
            <person name="Ma J."/>
        </authorList>
    </citation>
    <scope>NUCLEOTIDE SEQUENCE [LARGE SCALE GENOMIC DNA]</scope>
    <source>
        <strain evidence="4">IBRC-M 10703</strain>
    </source>
</reference>
<dbReference type="InterPro" id="IPR043143">
    <property type="entry name" value="Mal/L-sulf/L-lact_DH-like_NADP"/>
</dbReference>
<gene>
    <name evidence="3" type="primary">allD</name>
    <name evidence="3" type="ORF">ACFOUV_15400</name>
</gene>
<keyword evidence="4" id="KW-1185">Reference proteome</keyword>
<dbReference type="GO" id="GO:0009040">
    <property type="term" value="F:ureidoglycolate dehydrogenase activity"/>
    <property type="evidence" value="ECO:0007669"/>
    <property type="project" value="UniProtKB-EC"/>
</dbReference>
<evidence type="ECO:0000256" key="2">
    <source>
        <dbReference type="ARBA" id="ARBA00023002"/>
    </source>
</evidence>
<accession>A0ABV8H2T2</accession>
<dbReference type="InterPro" id="IPR043144">
    <property type="entry name" value="Mal/L-sulf/L-lact_DH-like_ah"/>
</dbReference>
<dbReference type="SUPFAM" id="SSF89733">
    <property type="entry name" value="L-sulfolactate dehydrogenase-like"/>
    <property type="match status" value="1"/>
</dbReference>
<dbReference type="EC" id="1.1.1.154" evidence="3"/>
<proteinExistence type="inferred from homology"/>
<dbReference type="Gene3D" id="3.30.1370.60">
    <property type="entry name" value="Hypothetical oxidoreductase yiak, domain 2"/>
    <property type="match status" value="1"/>
</dbReference>
<organism evidence="3 4">
    <name type="scientific">Oceanobacillus longus</name>
    <dbReference type="NCBI Taxonomy" id="930120"/>
    <lineage>
        <taxon>Bacteria</taxon>
        <taxon>Bacillati</taxon>
        <taxon>Bacillota</taxon>
        <taxon>Bacilli</taxon>
        <taxon>Bacillales</taxon>
        <taxon>Bacillaceae</taxon>
        <taxon>Oceanobacillus</taxon>
    </lineage>
</organism>
<dbReference type="PANTHER" id="PTHR11091:SF0">
    <property type="entry name" value="MALATE DEHYDROGENASE"/>
    <property type="match status" value="1"/>
</dbReference>
<dbReference type="Pfam" id="PF02615">
    <property type="entry name" value="Ldh_2"/>
    <property type="match status" value="1"/>
</dbReference>
<sequence length="349" mass="37681">MRVTVNEYKELITNKLNKSGLEREHATIVADLLAYADAREVYSHGAIRAEYYAERIAKGGINTNPNFELEEKGPSVAIYHGDNGVGHVAANNAMDEAIRMAKNTGLALVGVRKISHSGTLSYYVQKAADENLIGISMCQADPMAVPFGGAEPYYGTNPIAFAAPGEDGKAIIFDMATTEKAWGRILEARAKAEEIPGTWAVDKDGKPTTDPFDVSGLLPIAGAKGFGLGMMVDILAGVLLGLPSGSNVSALYGNLTEGRNLGQIHLVINPNYFQGIESFQAAIKQTMDNLNQIKPAPGFDKVYYPGQRSRMKAEKSKEAGIKIADDIYDYLVSDIVHTNKYSKQTPFGN</sequence>
<evidence type="ECO:0000256" key="1">
    <source>
        <dbReference type="ARBA" id="ARBA00006056"/>
    </source>
</evidence>
<comment type="similarity">
    <text evidence="1">Belongs to the LDH2/MDH2 oxidoreductase family.</text>
</comment>
<dbReference type="Proteomes" id="UP001595772">
    <property type="component" value="Unassembled WGS sequence"/>
</dbReference>
<keyword evidence="2 3" id="KW-0560">Oxidoreductase</keyword>
<dbReference type="NCBIfam" id="TIGR03175">
    <property type="entry name" value="AllD"/>
    <property type="match status" value="1"/>
</dbReference>
<dbReference type="RefSeq" id="WP_379497671.1">
    <property type="nucleotide sequence ID" value="NZ_JBHSAO010000011.1"/>
</dbReference>
<dbReference type="InterPro" id="IPR017590">
    <property type="entry name" value="Ureidoglycolate_dehydrogenase"/>
</dbReference>
<evidence type="ECO:0000313" key="3">
    <source>
        <dbReference type="EMBL" id="MFC4025180.1"/>
    </source>
</evidence>
<dbReference type="InterPro" id="IPR036111">
    <property type="entry name" value="Mal/L-sulfo/L-lacto_DH-like_sf"/>
</dbReference>
<comment type="caution">
    <text evidence="3">The sequence shown here is derived from an EMBL/GenBank/DDBJ whole genome shotgun (WGS) entry which is preliminary data.</text>
</comment>
<dbReference type="EMBL" id="JBHSAO010000011">
    <property type="protein sequence ID" value="MFC4025180.1"/>
    <property type="molecule type" value="Genomic_DNA"/>
</dbReference>
<dbReference type="PANTHER" id="PTHR11091">
    <property type="entry name" value="OXIDOREDUCTASE-RELATED"/>
    <property type="match status" value="1"/>
</dbReference>
<dbReference type="Gene3D" id="1.10.1530.10">
    <property type="match status" value="1"/>
</dbReference>
<evidence type="ECO:0000313" key="4">
    <source>
        <dbReference type="Proteomes" id="UP001595772"/>
    </source>
</evidence>
<name>A0ABV8H2T2_9BACI</name>
<dbReference type="NCBIfam" id="NF011599">
    <property type="entry name" value="PRK15025.1"/>
    <property type="match status" value="1"/>
</dbReference>
<dbReference type="InterPro" id="IPR003767">
    <property type="entry name" value="Malate/L-lactate_DH-like"/>
</dbReference>